<feature type="compositionally biased region" description="Basic and acidic residues" evidence="1">
    <location>
        <begin position="436"/>
        <end position="449"/>
    </location>
</feature>
<organism evidence="4 5">
    <name type="scientific">Pleomassaria siparia CBS 279.74</name>
    <dbReference type="NCBI Taxonomy" id="1314801"/>
    <lineage>
        <taxon>Eukaryota</taxon>
        <taxon>Fungi</taxon>
        <taxon>Dikarya</taxon>
        <taxon>Ascomycota</taxon>
        <taxon>Pezizomycotina</taxon>
        <taxon>Dothideomycetes</taxon>
        <taxon>Pleosporomycetidae</taxon>
        <taxon>Pleosporales</taxon>
        <taxon>Pleomassariaceae</taxon>
        <taxon>Pleomassaria</taxon>
    </lineage>
</organism>
<keyword evidence="5" id="KW-1185">Reference proteome</keyword>
<dbReference type="InterPro" id="IPR011990">
    <property type="entry name" value="TPR-like_helical_dom_sf"/>
</dbReference>
<evidence type="ECO:0000259" key="3">
    <source>
        <dbReference type="PROSITE" id="PS50280"/>
    </source>
</evidence>
<evidence type="ECO:0000313" key="5">
    <source>
        <dbReference type="Proteomes" id="UP000799428"/>
    </source>
</evidence>
<dbReference type="SUPFAM" id="SSF82199">
    <property type="entry name" value="SET domain"/>
    <property type="match status" value="1"/>
</dbReference>
<dbReference type="Pfam" id="PF00856">
    <property type="entry name" value="SET"/>
    <property type="match status" value="1"/>
</dbReference>
<accession>A0A6G1JZP2</accession>
<sequence>MPSFFRSRHLFRSQLVALCIYSSLATATTDPYELFHIASSAPIQELLTHPTSRICPVAQDGITFDTFPWTHNPTCVHAVIPSGVGSGQHQDFCTYTNSAFASGRGISIVTTPEVAASLTAESFAPFEQELEGPPVLYEARETEDRGIGLFAKQRIEAGTTLILKHPILFVARDVLNTPSRSRRQLLLETAIEQLPEKTRNLFLGLAKSRGGPEINDVIQTNSMGMKFEEGTGHLGVVPEAARINHACRANAFYRFDDWALNLDVFALKDMEAGEEITFSYGHASSPYKTRQQMLRENWGFTCKCPLCASNSTTVAASDDRLSQIIDLQKAIPTSSDSLPHLLGLLPNLIELFDEEGLILETAAYEEILAYAYSSFKIEKRARHWGEKAMKHWAVIAGIRSFEVKRMGDFLIDMQNHGSWGTWKEDPWEGVGQGHPWDGHGENHDHDHDHNHNHHH</sequence>
<dbReference type="PANTHER" id="PTHR47332:SF6">
    <property type="entry name" value="SET DOMAIN-CONTAINING PROTEIN"/>
    <property type="match status" value="1"/>
</dbReference>
<feature type="chain" id="PRO_5026128414" evidence="2">
    <location>
        <begin position="28"/>
        <end position="455"/>
    </location>
</feature>
<evidence type="ECO:0000256" key="1">
    <source>
        <dbReference type="SAM" id="MobiDB-lite"/>
    </source>
</evidence>
<dbReference type="CDD" id="cd20071">
    <property type="entry name" value="SET_SMYD"/>
    <property type="match status" value="1"/>
</dbReference>
<evidence type="ECO:0000313" key="4">
    <source>
        <dbReference type="EMBL" id="KAF2705735.1"/>
    </source>
</evidence>
<dbReference type="Gene3D" id="1.25.40.10">
    <property type="entry name" value="Tetratricopeptide repeat domain"/>
    <property type="match status" value="1"/>
</dbReference>
<proteinExistence type="predicted"/>
<protein>
    <submittedName>
        <fullName evidence="4">SET domain-containing protein</fullName>
    </submittedName>
</protein>
<dbReference type="Gene3D" id="2.170.270.10">
    <property type="entry name" value="SET domain"/>
    <property type="match status" value="1"/>
</dbReference>
<keyword evidence="2" id="KW-0732">Signal</keyword>
<dbReference type="OrthoDB" id="1028014at2759"/>
<feature type="domain" description="SET" evidence="3">
    <location>
        <begin position="134"/>
        <end position="281"/>
    </location>
</feature>
<dbReference type="PANTHER" id="PTHR47332">
    <property type="entry name" value="SET DOMAIN-CONTAINING PROTEIN 5"/>
    <property type="match status" value="1"/>
</dbReference>
<dbReference type="InterPro" id="IPR001214">
    <property type="entry name" value="SET_dom"/>
</dbReference>
<dbReference type="InterPro" id="IPR053185">
    <property type="entry name" value="SET_domain_protein"/>
</dbReference>
<dbReference type="EMBL" id="MU005777">
    <property type="protein sequence ID" value="KAF2705735.1"/>
    <property type="molecule type" value="Genomic_DNA"/>
</dbReference>
<reference evidence="4" key="1">
    <citation type="journal article" date="2020" name="Stud. Mycol.">
        <title>101 Dothideomycetes genomes: a test case for predicting lifestyles and emergence of pathogens.</title>
        <authorList>
            <person name="Haridas S."/>
            <person name="Albert R."/>
            <person name="Binder M."/>
            <person name="Bloem J."/>
            <person name="Labutti K."/>
            <person name="Salamov A."/>
            <person name="Andreopoulos B."/>
            <person name="Baker S."/>
            <person name="Barry K."/>
            <person name="Bills G."/>
            <person name="Bluhm B."/>
            <person name="Cannon C."/>
            <person name="Castanera R."/>
            <person name="Culley D."/>
            <person name="Daum C."/>
            <person name="Ezra D."/>
            <person name="Gonzalez J."/>
            <person name="Henrissat B."/>
            <person name="Kuo A."/>
            <person name="Liang C."/>
            <person name="Lipzen A."/>
            <person name="Lutzoni F."/>
            <person name="Magnuson J."/>
            <person name="Mondo S."/>
            <person name="Nolan M."/>
            <person name="Ohm R."/>
            <person name="Pangilinan J."/>
            <person name="Park H.-J."/>
            <person name="Ramirez L."/>
            <person name="Alfaro M."/>
            <person name="Sun H."/>
            <person name="Tritt A."/>
            <person name="Yoshinaga Y."/>
            <person name="Zwiers L.-H."/>
            <person name="Turgeon B."/>
            <person name="Goodwin S."/>
            <person name="Spatafora J."/>
            <person name="Crous P."/>
            <person name="Grigoriev I."/>
        </authorList>
    </citation>
    <scope>NUCLEOTIDE SEQUENCE</scope>
    <source>
        <strain evidence="4">CBS 279.74</strain>
    </source>
</reference>
<evidence type="ECO:0000256" key="2">
    <source>
        <dbReference type="SAM" id="SignalP"/>
    </source>
</evidence>
<feature type="signal peptide" evidence="2">
    <location>
        <begin position="1"/>
        <end position="27"/>
    </location>
</feature>
<dbReference type="SMART" id="SM00317">
    <property type="entry name" value="SET"/>
    <property type="match status" value="1"/>
</dbReference>
<dbReference type="PROSITE" id="PS50280">
    <property type="entry name" value="SET"/>
    <property type="match status" value="1"/>
</dbReference>
<dbReference type="AlphaFoldDB" id="A0A6G1JZP2"/>
<dbReference type="InterPro" id="IPR046341">
    <property type="entry name" value="SET_dom_sf"/>
</dbReference>
<feature type="region of interest" description="Disordered" evidence="1">
    <location>
        <begin position="430"/>
        <end position="455"/>
    </location>
</feature>
<dbReference type="Proteomes" id="UP000799428">
    <property type="component" value="Unassembled WGS sequence"/>
</dbReference>
<name>A0A6G1JZP2_9PLEO</name>
<gene>
    <name evidence="4" type="ORF">K504DRAFT_438891</name>
</gene>